<protein>
    <submittedName>
        <fullName evidence="1">Uncharacterized protein</fullName>
    </submittedName>
</protein>
<sequence>GDILDHIDDVFYKINEFIEEFEKDHPL</sequence>
<dbReference type="EMBL" id="FNHH01000053">
    <property type="protein sequence ID" value="SDN15735.1"/>
    <property type="molecule type" value="Genomic_DNA"/>
</dbReference>
<keyword evidence="2" id="KW-1185">Reference proteome</keyword>
<dbReference type="AlphaFoldDB" id="A0A1G9Z456"/>
<reference evidence="2" key="1">
    <citation type="submission" date="2016-10" db="EMBL/GenBank/DDBJ databases">
        <authorList>
            <person name="Varghese N."/>
            <person name="Submissions S."/>
        </authorList>
    </citation>
    <scope>NUCLEOTIDE SEQUENCE [LARGE SCALE GENOMIC DNA]</scope>
    <source>
        <strain evidence="2">DSM 24536</strain>
    </source>
</reference>
<evidence type="ECO:0000313" key="2">
    <source>
        <dbReference type="Proteomes" id="UP000199226"/>
    </source>
</evidence>
<evidence type="ECO:0000313" key="1">
    <source>
        <dbReference type="EMBL" id="SDN15735.1"/>
    </source>
</evidence>
<name>A0A1G9Z456_9SPHI</name>
<accession>A0A1G9Z456</accession>
<proteinExistence type="predicted"/>
<feature type="non-terminal residue" evidence="1">
    <location>
        <position position="1"/>
    </location>
</feature>
<gene>
    <name evidence="1" type="ORF">SAMN05421813_1531</name>
</gene>
<dbReference type="Proteomes" id="UP000199226">
    <property type="component" value="Unassembled WGS sequence"/>
</dbReference>
<organism evidence="1 2">
    <name type="scientific">Daejeonella rubra</name>
    <dbReference type="NCBI Taxonomy" id="990371"/>
    <lineage>
        <taxon>Bacteria</taxon>
        <taxon>Pseudomonadati</taxon>
        <taxon>Bacteroidota</taxon>
        <taxon>Sphingobacteriia</taxon>
        <taxon>Sphingobacteriales</taxon>
        <taxon>Sphingobacteriaceae</taxon>
        <taxon>Daejeonella</taxon>
    </lineage>
</organism>